<protein>
    <submittedName>
        <fullName evidence="1">Uncharacterized protein</fullName>
    </submittedName>
</protein>
<comment type="caution">
    <text evidence="1">The sequence shown here is derived from an EMBL/GenBank/DDBJ whole genome shotgun (WGS) entry which is preliminary data.</text>
</comment>
<sequence>MKLTLNAHGLPWYCEYLCGRMPILQRQVTFIVFFELGLCHSYLSSRLSVYRKMSQIYRLTVKSVACMDSSYSSVNRTKTKEEKMSEWRHYTRKASAIGNWKAELETILNTPPHKNGLEAVCACLSAGDDFHVWAKVREPGDPVGPDLEFAFLPPHGLGTNEMLKLLSLGRGIPVQYNVGSPAQMWVIKRKDFQMGTPAPNYQNLVFTASDAVANGTGWPAALENWLNSLPIPTGLNKIWCALSGGNDFHMFVEPGQNPDEISYLYQAGTFPNATCIQDMVALLNRGEGKPLGFNVATAPQLWYIAKVPQV</sequence>
<accession>A0A7X2IUK9</accession>
<organism evidence="1 2">
    <name type="scientific">Pseudoduganella rivuli</name>
    <dbReference type="NCBI Taxonomy" id="2666085"/>
    <lineage>
        <taxon>Bacteria</taxon>
        <taxon>Pseudomonadati</taxon>
        <taxon>Pseudomonadota</taxon>
        <taxon>Betaproteobacteria</taxon>
        <taxon>Burkholderiales</taxon>
        <taxon>Oxalobacteraceae</taxon>
        <taxon>Telluria group</taxon>
        <taxon>Pseudoduganella</taxon>
    </lineage>
</organism>
<dbReference type="AlphaFoldDB" id="A0A7X2IUK9"/>
<name>A0A7X2IUK9_9BURK</name>
<dbReference type="Proteomes" id="UP000446768">
    <property type="component" value="Unassembled WGS sequence"/>
</dbReference>
<reference evidence="1 2" key="1">
    <citation type="submission" date="2019-11" db="EMBL/GenBank/DDBJ databases">
        <title>Novel species isolated from a subtropical stream in China.</title>
        <authorList>
            <person name="Lu H."/>
        </authorList>
    </citation>
    <scope>NUCLEOTIDE SEQUENCE [LARGE SCALE GENOMIC DNA]</scope>
    <source>
        <strain evidence="1 2">FT92W</strain>
    </source>
</reference>
<evidence type="ECO:0000313" key="2">
    <source>
        <dbReference type="Proteomes" id="UP000446768"/>
    </source>
</evidence>
<proteinExistence type="predicted"/>
<dbReference type="EMBL" id="WKJJ01000032">
    <property type="protein sequence ID" value="MRV76405.1"/>
    <property type="molecule type" value="Genomic_DNA"/>
</dbReference>
<keyword evidence="2" id="KW-1185">Reference proteome</keyword>
<gene>
    <name evidence="1" type="ORF">GJ700_32310</name>
</gene>
<evidence type="ECO:0000313" key="1">
    <source>
        <dbReference type="EMBL" id="MRV76405.1"/>
    </source>
</evidence>
<dbReference type="RefSeq" id="WP_154381886.1">
    <property type="nucleotide sequence ID" value="NZ_WKJJ01000032.1"/>
</dbReference>